<gene>
    <name evidence="3" type="ORF">KFL_000130480</name>
</gene>
<feature type="coiled-coil region" evidence="1">
    <location>
        <begin position="85"/>
        <end position="137"/>
    </location>
</feature>
<dbReference type="InterPro" id="IPR038939">
    <property type="entry name" value="PDV1/PDV2"/>
</dbReference>
<dbReference type="Proteomes" id="UP000054558">
    <property type="component" value="Unassembled WGS sequence"/>
</dbReference>
<reference evidence="3 4" key="1">
    <citation type="journal article" date="2014" name="Nat. Commun.">
        <title>Klebsormidium flaccidum genome reveals primary factors for plant terrestrial adaptation.</title>
        <authorList>
            <person name="Hori K."/>
            <person name="Maruyama F."/>
            <person name="Fujisawa T."/>
            <person name="Togashi T."/>
            <person name="Yamamoto N."/>
            <person name="Seo M."/>
            <person name="Sato S."/>
            <person name="Yamada T."/>
            <person name="Mori H."/>
            <person name="Tajima N."/>
            <person name="Moriyama T."/>
            <person name="Ikeuchi M."/>
            <person name="Watanabe M."/>
            <person name="Wada H."/>
            <person name="Kobayashi K."/>
            <person name="Saito M."/>
            <person name="Masuda T."/>
            <person name="Sasaki-Sekimoto Y."/>
            <person name="Mashiguchi K."/>
            <person name="Awai K."/>
            <person name="Shimojima M."/>
            <person name="Masuda S."/>
            <person name="Iwai M."/>
            <person name="Nobusawa T."/>
            <person name="Narise T."/>
            <person name="Kondo S."/>
            <person name="Saito H."/>
            <person name="Sato R."/>
            <person name="Murakawa M."/>
            <person name="Ihara Y."/>
            <person name="Oshima-Yamada Y."/>
            <person name="Ohtaka K."/>
            <person name="Satoh M."/>
            <person name="Sonobe K."/>
            <person name="Ishii M."/>
            <person name="Ohtani R."/>
            <person name="Kanamori-Sato M."/>
            <person name="Honoki R."/>
            <person name="Miyazaki D."/>
            <person name="Mochizuki H."/>
            <person name="Umetsu J."/>
            <person name="Higashi K."/>
            <person name="Shibata D."/>
            <person name="Kamiya Y."/>
            <person name="Sato N."/>
            <person name="Nakamura Y."/>
            <person name="Tabata S."/>
            <person name="Ida S."/>
            <person name="Kurokawa K."/>
            <person name="Ohta H."/>
        </authorList>
    </citation>
    <scope>NUCLEOTIDE SEQUENCE [LARGE SCALE GENOMIC DNA]</scope>
    <source>
        <strain evidence="3 4">NIES-2285</strain>
    </source>
</reference>
<keyword evidence="4" id="KW-1185">Reference proteome</keyword>
<dbReference type="PANTHER" id="PTHR33600">
    <property type="entry name" value="PLASTID DIVISION PROTEIN PDV2"/>
    <property type="match status" value="1"/>
</dbReference>
<dbReference type="AlphaFoldDB" id="A0A1Y1HIX5"/>
<dbReference type="PANTHER" id="PTHR33600:SF3">
    <property type="entry name" value="PLASTID DIVISION PROTEIN PDV2"/>
    <property type="match status" value="1"/>
</dbReference>
<evidence type="ECO:0000256" key="1">
    <source>
        <dbReference type="SAM" id="Coils"/>
    </source>
</evidence>
<feature type="compositionally biased region" description="Acidic residues" evidence="2">
    <location>
        <begin position="152"/>
        <end position="177"/>
    </location>
</feature>
<keyword evidence="1" id="KW-0175">Coiled coil</keyword>
<dbReference type="EMBL" id="DF236962">
    <property type="protein sequence ID" value="GAQ78465.1"/>
    <property type="molecule type" value="Genomic_DNA"/>
</dbReference>
<evidence type="ECO:0000313" key="4">
    <source>
        <dbReference type="Proteomes" id="UP000054558"/>
    </source>
</evidence>
<organism evidence="3 4">
    <name type="scientific">Klebsormidium nitens</name>
    <name type="common">Green alga</name>
    <name type="synonym">Ulothrix nitens</name>
    <dbReference type="NCBI Taxonomy" id="105231"/>
    <lineage>
        <taxon>Eukaryota</taxon>
        <taxon>Viridiplantae</taxon>
        <taxon>Streptophyta</taxon>
        <taxon>Klebsormidiophyceae</taxon>
        <taxon>Klebsormidiales</taxon>
        <taxon>Klebsormidiaceae</taxon>
        <taxon>Klebsormidium</taxon>
    </lineage>
</organism>
<feature type="region of interest" description="Disordered" evidence="2">
    <location>
        <begin position="152"/>
        <end position="216"/>
    </location>
</feature>
<name>A0A1Y1HIX5_KLENI</name>
<sequence length="335" mass="36112">MEAEELAIVLSRASDLHIKISEAIERSMKSQRVSAGSDSPSTVLDTVSSENSASGSPRVIDFNYESTPLSDSKPWQGPSKEARSLVAIREALETLEVQLEDLQKLQAVQMQERENALAELEESRRMLLRRLREHQGKEWEVVNEALAFAGEPVEDLAEDDDDFPEDEENDLEDEEAFEGSPEIGENTGAEEEPTTPVTPPSVFTHALEGRGSDPVSNLEASLNLVADDPEEEDKEAESGGPLPGFGKALLSVLGAGLAAAAAVAAFSFAKEKGGAYGANEIRREAPTATLSNWALQREKSGLGAQRDGMPLCTVRERTVSPVKKGRSADVLLARG</sequence>
<feature type="compositionally biased region" description="Polar residues" evidence="2">
    <location>
        <begin position="30"/>
        <end position="55"/>
    </location>
</feature>
<accession>A0A1Y1HIX5</accession>
<feature type="region of interest" description="Disordered" evidence="2">
    <location>
        <begin position="27"/>
        <end position="62"/>
    </location>
</feature>
<evidence type="ECO:0000256" key="2">
    <source>
        <dbReference type="SAM" id="MobiDB-lite"/>
    </source>
</evidence>
<proteinExistence type="predicted"/>
<dbReference type="GO" id="GO:0010020">
    <property type="term" value="P:chloroplast fission"/>
    <property type="evidence" value="ECO:0007669"/>
    <property type="project" value="InterPro"/>
</dbReference>
<evidence type="ECO:0000313" key="3">
    <source>
        <dbReference type="EMBL" id="GAQ78465.1"/>
    </source>
</evidence>
<dbReference type="OrthoDB" id="1613918at2759"/>
<protein>
    <submittedName>
        <fullName evidence="3">Putative PLASTID DIVISION</fullName>
    </submittedName>
</protein>